<reference evidence="2" key="2">
    <citation type="journal article" date="2023" name="Plant Pathol.">
        <title>Dismantling and reorganizing Pseudomonas marginalis sensu#lato.</title>
        <authorList>
            <person name="Sawada H."/>
            <person name="Fujikawa T."/>
            <person name="Satou M."/>
        </authorList>
    </citation>
    <scope>NUCLEOTIDE SEQUENCE</scope>
    <source>
        <strain evidence="2">MAFF 301350</strain>
    </source>
</reference>
<dbReference type="Pfam" id="PF13579">
    <property type="entry name" value="Glyco_trans_4_4"/>
    <property type="match status" value="1"/>
</dbReference>
<accession>A0A9Q3ADW3</accession>
<evidence type="ECO:0000259" key="1">
    <source>
        <dbReference type="Pfam" id="PF13579"/>
    </source>
</evidence>
<keyword evidence="3" id="KW-1185">Reference proteome</keyword>
<dbReference type="EMBL" id="JAHTBI010000036">
    <property type="protein sequence ID" value="MBV6287388.1"/>
    <property type="molecule type" value="Genomic_DNA"/>
</dbReference>
<dbReference type="PANTHER" id="PTHR12526:SF636">
    <property type="entry name" value="BLL3647 PROTEIN"/>
    <property type="match status" value="1"/>
</dbReference>
<proteinExistence type="predicted"/>
<name>A0A9Q3ADW3_9PSED</name>
<dbReference type="GO" id="GO:0016757">
    <property type="term" value="F:glycosyltransferase activity"/>
    <property type="evidence" value="ECO:0007669"/>
    <property type="project" value="UniProtKB-ARBA"/>
</dbReference>
<dbReference type="CDD" id="cd03801">
    <property type="entry name" value="GT4_PimA-like"/>
    <property type="match status" value="1"/>
</dbReference>
<organism evidence="2 3">
    <name type="scientific">Pseudomonas aegrilactucae</name>
    <dbReference type="NCBI Taxonomy" id="2854028"/>
    <lineage>
        <taxon>Bacteria</taxon>
        <taxon>Pseudomonadati</taxon>
        <taxon>Pseudomonadota</taxon>
        <taxon>Gammaproteobacteria</taxon>
        <taxon>Pseudomonadales</taxon>
        <taxon>Pseudomonadaceae</taxon>
        <taxon>Pseudomonas</taxon>
    </lineage>
</organism>
<dbReference type="Pfam" id="PF13692">
    <property type="entry name" value="Glyco_trans_1_4"/>
    <property type="match status" value="1"/>
</dbReference>
<dbReference type="AlphaFoldDB" id="A0A9Q3ADW3"/>
<evidence type="ECO:0000313" key="3">
    <source>
        <dbReference type="Proteomes" id="UP001106592"/>
    </source>
</evidence>
<dbReference type="InterPro" id="IPR028098">
    <property type="entry name" value="Glyco_trans_4-like_N"/>
</dbReference>
<dbReference type="RefSeq" id="WP_217975438.1">
    <property type="nucleotide sequence ID" value="NZ_JAHTBI010000036.1"/>
</dbReference>
<reference evidence="2" key="1">
    <citation type="journal article" date="2022" name="Int. J. Syst. Evol. Microbiol.">
        <title>Pseudomonas aegrilactucae sp. nov. and Pseudomonas morbosilactucae sp. nov., pathogens causing bacterial rot of lettuce in Japan.</title>
        <authorList>
            <person name="Sawada H."/>
            <person name="Fujikawa T."/>
            <person name="Satou M."/>
        </authorList>
    </citation>
    <scope>NUCLEOTIDE SEQUENCE</scope>
    <source>
        <strain evidence="2">MAFF 301350</strain>
    </source>
</reference>
<dbReference type="PANTHER" id="PTHR12526">
    <property type="entry name" value="GLYCOSYLTRANSFERASE"/>
    <property type="match status" value="1"/>
</dbReference>
<dbReference type="Proteomes" id="UP001106592">
    <property type="component" value="Unassembled WGS sequence"/>
</dbReference>
<evidence type="ECO:0000313" key="2">
    <source>
        <dbReference type="EMBL" id="MBV6287388.1"/>
    </source>
</evidence>
<feature type="domain" description="Glycosyltransferase subfamily 4-like N-terminal" evidence="1">
    <location>
        <begin position="17"/>
        <end position="203"/>
    </location>
</feature>
<protein>
    <submittedName>
        <fullName evidence="2">Glycosyltransferase family 4 protein</fullName>
    </submittedName>
</protein>
<comment type="caution">
    <text evidence="2">The sequence shown here is derived from an EMBL/GenBank/DDBJ whole genome shotgun (WGS) entry which is preliminary data.</text>
</comment>
<sequence length="414" mass="46619">MRVLWTLPYLPWPTTSGSKTRHYHLLRGLAQRGHRITLLTQSKIPLGDAAREALEPWVERLIVLPRRPLHSPLNLLAALYVGYPMRASINGLAPQLRHCFEGLLSEHWDVIQIEHSYSFQPFEKALQASGLPFMVSEHHVESVGGAACQDRLPLWLRPFNSFDRWRYRRWESRVLRQASEVIAVSPCDAEQIGQLTGRTATVVINGVDAEHYQHITPCPHSQRLLFVGNFEYGANLEALEWALEDILPHVWSHNPAVRLAVVGHALPAHWKLRWNDPRIEWVGYLPDLRELQRHSALFFAPLRHAGGCKIKLLEAMAAGLPVVTTAQGVSGLAVRNGEHYLAGNDADELAMIITRLLSHPLRMQQLSDAARQFVREQHDWSLAAAQLESVHARLAAQVPLGDNRAARGLLPSAE</sequence>
<gene>
    <name evidence="2" type="ORF">KUO17_10165</name>
</gene>